<dbReference type="Pfam" id="PF04710">
    <property type="entry name" value="Pellino_FHA"/>
    <property type="match status" value="1"/>
</dbReference>
<reference evidence="5 6" key="1">
    <citation type="submission" date="2019-06" db="EMBL/GenBank/DDBJ databases">
        <title>Discovery of a novel chromosome fission-fusion reversal in muntjac.</title>
        <authorList>
            <person name="Mudd A.B."/>
            <person name="Bredeson J.V."/>
            <person name="Baum R."/>
            <person name="Hockemeyer D."/>
            <person name="Rokhsar D.S."/>
        </authorList>
    </citation>
    <scope>NUCLEOTIDE SEQUENCE [LARGE SCALE GENOMIC DNA]</scope>
    <source>
        <strain evidence="5">UTSW_UCB_Mm</strain>
        <tissue evidence="5">Fibroblast cell line</tissue>
    </source>
</reference>
<dbReference type="GO" id="GO:0061630">
    <property type="term" value="F:ubiquitin protein ligase activity"/>
    <property type="evidence" value="ECO:0007669"/>
    <property type="project" value="InterPro"/>
</dbReference>
<evidence type="ECO:0000256" key="1">
    <source>
        <dbReference type="ARBA" id="ARBA00005639"/>
    </source>
</evidence>
<dbReference type="InterPro" id="IPR048334">
    <property type="entry name" value="Pellino_FHA"/>
</dbReference>
<organism evidence="5 6">
    <name type="scientific">Muntiacus muntjak</name>
    <name type="common">Barking deer</name>
    <name type="synonym">Indian muntjac</name>
    <dbReference type="NCBI Taxonomy" id="9888"/>
    <lineage>
        <taxon>Eukaryota</taxon>
        <taxon>Metazoa</taxon>
        <taxon>Chordata</taxon>
        <taxon>Craniata</taxon>
        <taxon>Vertebrata</taxon>
        <taxon>Euteleostomi</taxon>
        <taxon>Mammalia</taxon>
        <taxon>Eutheria</taxon>
        <taxon>Laurasiatheria</taxon>
        <taxon>Artiodactyla</taxon>
        <taxon>Ruminantia</taxon>
        <taxon>Pecora</taxon>
        <taxon>Cervidae</taxon>
        <taxon>Muntiacinae</taxon>
        <taxon>Muntiacus</taxon>
    </lineage>
</organism>
<evidence type="ECO:0000259" key="3">
    <source>
        <dbReference type="Pfam" id="PF04710"/>
    </source>
</evidence>
<dbReference type="PANTHER" id="PTHR12098:SF4">
    <property type="entry name" value="E3 UBIQUITIN-PROTEIN LIGASE PELLINO HOMOLOG 1"/>
    <property type="match status" value="1"/>
</dbReference>
<feature type="domain" description="Pellino FHA" evidence="3">
    <location>
        <begin position="59"/>
        <end position="107"/>
    </location>
</feature>
<dbReference type="InterPro" id="IPR048335">
    <property type="entry name" value="Pellino_RING"/>
</dbReference>
<dbReference type="PANTHER" id="PTHR12098">
    <property type="entry name" value="E3 UBIQUITIN-PROTEIN LIGASE PELLINO-RELATED"/>
    <property type="match status" value="1"/>
</dbReference>
<proteinExistence type="inferred from homology"/>
<name>A0A5N3WSI9_MUNMU</name>
<keyword evidence="2" id="KW-0597">Phosphoprotein</keyword>
<sequence length="279" mass="31429">LPNGDKGRRKSLFALFLRYKANRVKPSIVEISKKDQHGVQTAVTEYAHDSDTDVSDCIDNSDTQSVQSNISRFAFRIICEYNFPFTSQIYAAGFDSSKNTFWGRRDSSTDIWREVSMSIRCLVNSTLQYNVVVAYSRRPFLPPVVKNSVLRQKINAVLPQNPIEFNALAFPSIKRKDTEKYEGKHHKCTMCKSVGSYILLWLGFEARFYLDPGPPTYVCSICGYGSPEKITSSEFQTPLLHGSHVSHAAWPFCVHWLVGEPGYIGIIPQGPLTVSCPIC</sequence>
<protein>
    <submittedName>
        <fullName evidence="5">Uncharacterized protein</fullName>
    </submittedName>
</protein>
<evidence type="ECO:0000256" key="2">
    <source>
        <dbReference type="ARBA" id="ARBA00022553"/>
    </source>
</evidence>
<dbReference type="Proteomes" id="UP000326458">
    <property type="component" value="Unassembled WGS sequence"/>
</dbReference>
<evidence type="ECO:0000259" key="4">
    <source>
        <dbReference type="Pfam" id="PF20723"/>
    </source>
</evidence>
<feature type="domain" description="Pellino RING" evidence="4">
    <location>
        <begin position="179"/>
        <end position="272"/>
    </location>
</feature>
<dbReference type="GO" id="GO:0008592">
    <property type="term" value="P:regulation of Toll signaling pathway"/>
    <property type="evidence" value="ECO:0007669"/>
    <property type="project" value="InterPro"/>
</dbReference>
<evidence type="ECO:0000313" key="5">
    <source>
        <dbReference type="EMBL" id="KAB0364373.1"/>
    </source>
</evidence>
<evidence type="ECO:0000313" key="6">
    <source>
        <dbReference type="Proteomes" id="UP000326458"/>
    </source>
</evidence>
<dbReference type="Pfam" id="PF20723">
    <property type="entry name" value="Pellino_RING"/>
    <property type="match status" value="1"/>
</dbReference>
<comment type="similarity">
    <text evidence="1">Belongs to the pellino family.</text>
</comment>
<gene>
    <name evidence="5" type="ORF">FD754_008529</name>
</gene>
<comment type="caution">
    <text evidence="5">The sequence shown here is derived from an EMBL/GenBank/DDBJ whole genome shotgun (WGS) entry which is preliminary data.</text>
</comment>
<dbReference type="EMBL" id="VCEA01000001">
    <property type="protein sequence ID" value="KAB0364373.1"/>
    <property type="molecule type" value="Genomic_DNA"/>
</dbReference>
<dbReference type="AlphaFoldDB" id="A0A5N3WSI9"/>
<feature type="non-terminal residue" evidence="5">
    <location>
        <position position="1"/>
    </location>
</feature>
<accession>A0A5N3WSI9</accession>
<keyword evidence="6" id="KW-1185">Reference proteome</keyword>
<dbReference type="InterPro" id="IPR006800">
    <property type="entry name" value="Pellino_fam"/>
</dbReference>
<dbReference type="GO" id="GO:0070936">
    <property type="term" value="P:protein K48-linked ubiquitination"/>
    <property type="evidence" value="ECO:0007669"/>
    <property type="project" value="TreeGrafter"/>
</dbReference>